<organism evidence="13 15">
    <name type="scientific">Colwellia hornerae</name>
    <dbReference type="NCBI Taxonomy" id="89402"/>
    <lineage>
        <taxon>Bacteria</taxon>
        <taxon>Pseudomonadati</taxon>
        <taxon>Pseudomonadota</taxon>
        <taxon>Gammaproteobacteria</taxon>
        <taxon>Alteromonadales</taxon>
        <taxon>Colwelliaceae</taxon>
        <taxon>Colwellia</taxon>
    </lineage>
</organism>
<dbReference type="Proteomes" id="UP000321525">
    <property type="component" value="Unassembled WGS sequence"/>
</dbReference>
<evidence type="ECO:0000256" key="8">
    <source>
        <dbReference type="PIRSR" id="PIRSR001589-1"/>
    </source>
</evidence>
<comment type="pathway">
    <text evidence="1">Amino-acid biosynthesis; L-asparagine biosynthesis; L-asparagine from L-aspartate (L-Gln route): step 1/1.</text>
</comment>
<dbReference type="InterPro" id="IPR014729">
    <property type="entry name" value="Rossmann-like_a/b/a_fold"/>
</dbReference>
<keyword evidence="6 8" id="KW-0315">Glutamine amidotransferase</keyword>
<dbReference type="InterPro" id="IPR017932">
    <property type="entry name" value="GATase_2_dom"/>
</dbReference>
<keyword evidence="4 9" id="KW-0547">Nucleotide-binding</keyword>
<dbReference type="Proteomes" id="UP000321917">
    <property type="component" value="Unassembled WGS sequence"/>
</dbReference>
<dbReference type="Gene3D" id="3.60.20.10">
    <property type="entry name" value="Glutamine Phosphoribosylpyrophosphate, subunit 1, domain 1"/>
    <property type="match status" value="1"/>
</dbReference>
<accession>A0A5C6QH70</accession>
<feature type="site" description="Important for beta-aspartyl-AMP intermediate formation" evidence="10">
    <location>
        <position position="372"/>
    </location>
</feature>
<evidence type="ECO:0000256" key="3">
    <source>
        <dbReference type="ARBA" id="ARBA00012737"/>
    </source>
</evidence>
<evidence type="ECO:0000313" key="12">
    <source>
        <dbReference type="EMBL" id="TWX58320.1"/>
    </source>
</evidence>
<reference evidence="13 15" key="1">
    <citation type="submission" date="2019-07" db="EMBL/GenBank/DDBJ databases">
        <title>Genomes of sea-ice associated Colwellia species.</title>
        <authorList>
            <person name="Bowman J.P."/>
        </authorList>
    </citation>
    <scope>NUCLEOTIDE SEQUENCE [LARGE SCALE GENOMIC DNA]</scope>
    <source>
        <strain evidence="12 14">ACAM 607</strain>
        <strain evidence="13 15">IC036</strain>
    </source>
</reference>
<proteinExistence type="inferred from homology"/>
<gene>
    <name evidence="13" type="primary">asnB</name>
    <name evidence="12" type="ORF">ESZ26_12545</name>
    <name evidence="13" type="ORF">ESZ27_06910</name>
</gene>
<evidence type="ECO:0000259" key="11">
    <source>
        <dbReference type="PROSITE" id="PS51278"/>
    </source>
</evidence>
<dbReference type="OrthoDB" id="9763290at2"/>
<evidence type="ECO:0000313" key="14">
    <source>
        <dbReference type="Proteomes" id="UP000321525"/>
    </source>
</evidence>
<keyword evidence="5 9" id="KW-0067">ATP-binding</keyword>
<dbReference type="EC" id="6.3.5.4" evidence="3"/>
<dbReference type="NCBIfam" id="TIGR01536">
    <property type="entry name" value="asn_synth_AEB"/>
    <property type="match status" value="1"/>
</dbReference>
<dbReference type="InterPro" id="IPR001962">
    <property type="entry name" value="Asn_synthase"/>
</dbReference>
<evidence type="ECO:0000256" key="1">
    <source>
        <dbReference type="ARBA" id="ARBA00005187"/>
    </source>
</evidence>
<feature type="active site" description="For GATase activity" evidence="8">
    <location>
        <position position="2"/>
    </location>
</feature>
<protein>
    <recommendedName>
        <fullName evidence="3">asparagine synthase (glutamine-hydrolyzing)</fullName>
        <ecNumber evidence="3">6.3.5.4</ecNumber>
    </recommendedName>
</protein>
<feature type="binding site" evidence="9">
    <location>
        <position position="101"/>
    </location>
    <ligand>
        <name>L-glutamine</name>
        <dbReference type="ChEBI" id="CHEBI:58359"/>
    </ligand>
</feature>
<keyword evidence="8" id="KW-0028">Amino-acid biosynthesis</keyword>
<dbReference type="Pfam" id="PF13537">
    <property type="entry name" value="GATase_7"/>
    <property type="match status" value="1"/>
</dbReference>
<feature type="binding site" evidence="9">
    <location>
        <begin position="370"/>
        <end position="371"/>
    </location>
    <ligand>
        <name>ATP</name>
        <dbReference type="ChEBI" id="CHEBI:30616"/>
    </ligand>
</feature>
<keyword evidence="14" id="KW-1185">Reference proteome</keyword>
<evidence type="ECO:0000256" key="9">
    <source>
        <dbReference type="PIRSR" id="PIRSR001589-2"/>
    </source>
</evidence>
<evidence type="ECO:0000256" key="10">
    <source>
        <dbReference type="PIRSR" id="PIRSR001589-3"/>
    </source>
</evidence>
<feature type="domain" description="Glutamine amidotransferase type-2" evidence="11">
    <location>
        <begin position="2"/>
        <end position="214"/>
    </location>
</feature>
<dbReference type="GO" id="GO:0005829">
    <property type="term" value="C:cytosol"/>
    <property type="evidence" value="ECO:0007669"/>
    <property type="project" value="TreeGrafter"/>
</dbReference>
<dbReference type="GO" id="GO:0004066">
    <property type="term" value="F:asparagine synthase (glutamine-hydrolyzing) activity"/>
    <property type="evidence" value="ECO:0007669"/>
    <property type="project" value="UniProtKB-EC"/>
</dbReference>
<dbReference type="PIRSF" id="PIRSF001589">
    <property type="entry name" value="Asn_synthetase_glu-h"/>
    <property type="match status" value="1"/>
</dbReference>
<comment type="caution">
    <text evidence="13">The sequence shown here is derived from an EMBL/GenBank/DDBJ whole genome shotgun (WGS) entry which is preliminary data.</text>
</comment>
<dbReference type="Pfam" id="PF00733">
    <property type="entry name" value="Asn_synthase"/>
    <property type="match status" value="1"/>
</dbReference>
<dbReference type="CDD" id="cd01991">
    <property type="entry name" value="Asn_synthase_B_C"/>
    <property type="match status" value="1"/>
</dbReference>
<dbReference type="GO" id="GO:0005524">
    <property type="term" value="F:ATP binding"/>
    <property type="evidence" value="ECO:0007669"/>
    <property type="project" value="UniProtKB-KW"/>
</dbReference>
<evidence type="ECO:0000256" key="2">
    <source>
        <dbReference type="ARBA" id="ARBA00005752"/>
    </source>
</evidence>
<comment type="similarity">
    <text evidence="2">Belongs to the asparagine synthetase family.</text>
</comment>
<dbReference type="InterPro" id="IPR033738">
    <property type="entry name" value="AsnB_N"/>
</dbReference>
<name>A0A5C6QH70_9GAMM</name>
<feature type="binding site" evidence="9">
    <location>
        <position position="296"/>
    </location>
    <ligand>
        <name>ATP</name>
        <dbReference type="ChEBI" id="CHEBI:30616"/>
    </ligand>
</feature>
<evidence type="ECO:0000256" key="5">
    <source>
        <dbReference type="ARBA" id="ARBA00022840"/>
    </source>
</evidence>
<dbReference type="SUPFAM" id="SSF56235">
    <property type="entry name" value="N-terminal nucleophile aminohydrolases (Ntn hydrolases)"/>
    <property type="match status" value="1"/>
</dbReference>
<dbReference type="EMBL" id="VOLQ01000010">
    <property type="protein sequence ID" value="TWX68335.1"/>
    <property type="molecule type" value="Genomic_DNA"/>
</dbReference>
<evidence type="ECO:0000313" key="15">
    <source>
        <dbReference type="Proteomes" id="UP000321917"/>
    </source>
</evidence>
<sequence length="633" mass="72441">MCGILGQINVNQPIEYLAFEAMRDTMPYRGPDSNGLWFDSEKKIGLAHLRLSILDPTPAGRQPREEAAHNCVISYNGEVYNYLEIRAVLETKGYTFETGSDTEVVLKAYIEYGVDCLMHFNGMFAIAIWDGNKKELFLARDRLGIKPLYYMQNDDEFIFASETKAILKGLDKNPALNVQLIDSYMSFGYIPGENTLHQGIKRLMPGHYAVLKCDDSKKHKLTITQYWDLKFNNSNSQDKGFDYYVDGSKKLLESAIDLRLRSDVPLGIFLSGGIDSSAVVGLLADKVKEPLKTFSIGYDFGKGFDETSYAQIIADKFKTDHHEIKITPAQFKKFIPEYIALMDEPVTEAAAISLFFVAKLAKEKVTVALSGEGSDEIFAGYDLYQYMNVLDKYRAVVGQTGSNFFACIANKVFGKSHKVSKYLTMATLPIEQRYKGMSTYPDHEKEALYKAEFKAEIELENQVSSRHYTKSLFDKARSEDTLSKMLYFDTKTWLVDDLLIKADRMSMAASLELRVPFLDYRLVEFAATIPSKHKIKKGEGKYPLKKMMEGILPNDIIYRKKMGFPTPLKLMFQNELRAYAENLLLSDETKLLQFFKKSRIEQLIEEHNNDKFDHHKTLWQLVVLEEWLRDNTD</sequence>
<comment type="catalytic activity">
    <reaction evidence="7">
        <text>L-aspartate + L-glutamine + ATP + H2O = L-asparagine + L-glutamate + AMP + diphosphate + H(+)</text>
        <dbReference type="Rhea" id="RHEA:12228"/>
        <dbReference type="ChEBI" id="CHEBI:15377"/>
        <dbReference type="ChEBI" id="CHEBI:15378"/>
        <dbReference type="ChEBI" id="CHEBI:29985"/>
        <dbReference type="ChEBI" id="CHEBI:29991"/>
        <dbReference type="ChEBI" id="CHEBI:30616"/>
        <dbReference type="ChEBI" id="CHEBI:33019"/>
        <dbReference type="ChEBI" id="CHEBI:58048"/>
        <dbReference type="ChEBI" id="CHEBI:58359"/>
        <dbReference type="ChEBI" id="CHEBI:456215"/>
        <dbReference type="EC" id="6.3.5.4"/>
    </reaction>
</comment>
<dbReference type="PANTHER" id="PTHR43284:SF1">
    <property type="entry name" value="ASPARAGINE SYNTHETASE"/>
    <property type="match status" value="1"/>
</dbReference>
<dbReference type="RefSeq" id="WP_146799834.1">
    <property type="nucleotide sequence ID" value="NZ_VOLP01000015.1"/>
</dbReference>
<dbReference type="CDD" id="cd00712">
    <property type="entry name" value="AsnB"/>
    <property type="match status" value="1"/>
</dbReference>
<evidence type="ECO:0000313" key="13">
    <source>
        <dbReference type="EMBL" id="TWX68335.1"/>
    </source>
</evidence>
<dbReference type="SUPFAM" id="SSF52402">
    <property type="entry name" value="Adenine nucleotide alpha hydrolases-like"/>
    <property type="match status" value="1"/>
</dbReference>
<keyword evidence="8" id="KW-0061">Asparagine biosynthesis</keyword>
<evidence type="ECO:0000256" key="4">
    <source>
        <dbReference type="ARBA" id="ARBA00022741"/>
    </source>
</evidence>
<dbReference type="AlphaFoldDB" id="A0A5C6QH70"/>
<dbReference type="InterPro" id="IPR029055">
    <property type="entry name" value="Ntn_hydrolases_N"/>
</dbReference>
<dbReference type="Gene3D" id="3.40.50.620">
    <property type="entry name" value="HUPs"/>
    <property type="match status" value="1"/>
</dbReference>
<dbReference type="InterPro" id="IPR006426">
    <property type="entry name" value="Asn_synth_AEB"/>
</dbReference>
<dbReference type="PROSITE" id="PS51278">
    <property type="entry name" value="GATASE_TYPE_2"/>
    <property type="match status" value="1"/>
</dbReference>
<keyword evidence="13" id="KW-0436">Ligase</keyword>
<dbReference type="PANTHER" id="PTHR43284">
    <property type="entry name" value="ASPARAGINE SYNTHETASE (GLUTAMINE-HYDROLYZING)"/>
    <property type="match status" value="1"/>
</dbReference>
<dbReference type="GO" id="GO:0006529">
    <property type="term" value="P:asparagine biosynthetic process"/>
    <property type="evidence" value="ECO:0007669"/>
    <property type="project" value="UniProtKB-KW"/>
</dbReference>
<dbReference type="EMBL" id="VOLR01000016">
    <property type="protein sequence ID" value="TWX58320.1"/>
    <property type="molecule type" value="Genomic_DNA"/>
</dbReference>
<evidence type="ECO:0000256" key="7">
    <source>
        <dbReference type="ARBA" id="ARBA00048741"/>
    </source>
</evidence>
<evidence type="ECO:0000256" key="6">
    <source>
        <dbReference type="ARBA" id="ARBA00022962"/>
    </source>
</evidence>
<dbReference type="InterPro" id="IPR051786">
    <property type="entry name" value="ASN_synthetase/amidase"/>
</dbReference>